<reference evidence="2" key="1">
    <citation type="submission" date="2017-01" db="EMBL/GenBank/DDBJ databases">
        <authorList>
            <person name="Varghese N."/>
            <person name="Submissions S."/>
        </authorList>
    </citation>
    <scope>NUCLEOTIDE SEQUENCE [LARGE SCALE GENOMIC DNA]</scope>
    <source>
        <strain evidence="2">DM9</strain>
    </source>
</reference>
<dbReference type="RefSeq" id="WP_007657560.1">
    <property type="nucleotide sequence ID" value="NZ_FTNM01000002.1"/>
</dbReference>
<evidence type="ECO:0000313" key="1">
    <source>
        <dbReference type="EMBL" id="SIQ98352.1"/>
    </source>
</evidence>
<dbReference type="InterPro" id="IPR021284">
    <property type="entry name" value="DUF2750"/>
</dbReference>
<dbReference type="STRING" id="1077936.SAMN05421545_1982"/>
<proteinExistence type="predicted"/>
<accession>A0A1N6X7L7</accession>
<dbReference type="OrthoDB" id="2936081at2"/>
<dbReference type="Pfam" id="PF11042">
    <property type="entry name" value="DUF2750"/>
    <property type="match status" value="1"/>
</dbReference>
<dbReference type="AlphaFoldDB" id="A0A1N6X7L7"/>
<gene>
    <name evidence="1" type="ORF">SAMN05421545_1982</name>
</gene>
<evidence type="ECO:0000313" key="2">
    <source>
        <dbReference type="Proteomes" id="UP000185924"/>
    </source>
</evidence>
<organism evidence="1 2">
    <name type="scientific">Pontibacter lucknowensis</name>
    <dbReference type="NCBI Taxonomy" id="1077936"/>
    <lineage>
        <taxon>Bacteria</taxon>
        <taxon>Pseudomonadati</taxon>
        <taxon>Bacteroidota</taxon>
        <taxon>Cytophagia</taxon>
        <taxon>Cytophagales</taxon>
        <taxon>Hymenobacteraceae</taxon>
        <taxon>Pontibacter</taxon>
    </lineage>
</organism>
<dbReference type="EMBL" id="FTNM01000002">
    <property type="protein sequence ID" value="SIQ98352.1"/>
    <property type="molecule type" value="Genomic_DNA"/>
</dbReference>
<name>A0A1N6X7L7_9BACT</name>
<evidence type="ECO:0008006" key="3">
    <source>
        <dbReference type="Google" id="ProtNLM"/>
    </source>
</evidence>
<protein>
    <recommendedName>
        <fullName evidence="3">DUF2750 domain-containing protein</fullName>
    </recommendedName>
</protein>
<sequence length="151" mass="17342">MQENTNENMEANYRKFIQRIVETESVWGLTHDDTWATSSSAEYEDAEVILFWSNADGAKACAEDDWSDYKPESITLVEFLENWCVGMYGDQLLLGPDWDASLVGREMEPLVVALDVVQELKHKGKTIEFTQYDSQDEFEEQVIEALEGEDE</sequence>
<dbReference type="Proteomes" id="UP000185924">
    <property type="component" value="Unassembled WGS sequence"/>
</dbReference>
<keyword evidence="2" id="KW-1185">Reference proteome</keyword>